<dbReference type="SUPFAM" id="SSF52540">
    <property type="entry name" value="P-loop containing nucleoside triphosphate hydrolases"/>
    <property type="match status" value="1"/>
</dbReference>
<dbReference type="Pfam" id="PF13521">
    <property type="entry name" value="AAA_28"/>
    <property type="match status" value="1"/>
</dbReference>
<dbReference type="Proteomes" id="UP000886751">
    <property type="component" value="Unassembled WGS sequence"/>
</dbReference>
<evidence type="ECO:0000313" key="3">
    <source>
        <dbReference type="Proteomes" id="UP000886751"/>
    </source>
</evidence>
<proteinExistence type="predicted"/>
<protein>
    <submittedName>
        <fullName evidence="2">AAA family ATPase</fullName>
    </submittedName>
</protein>
<dbReference type="EMBL" id="DXEI01000063">
    <property type="protein sequence ID" value="HIX94612.1"/>
    <property type="molecule type" value="Genomic_DNA"/>
</dbReference>
<accession>A0A9D2BV21</accession>
<name>A0A9D2BV21_9FIRM</name>
<evidence type="ECO:0000259" key="1">
    <source>
        <dbReference type="Pfam" id="PF13521"/>
    </source>
</evidence>
<dbReference type="InterPro" id="IPR027417">
    <property type="entry name" value="P-loop_NTPase"/>
</dbReference>
<reference evidence="2" key="2">
    <citation type="submission" date="2021-04" db="EMBL/GenBank/DDBJ databases">
        <authorList>
            <person name="Gilroy R."/>
        </authorList>
    </citation>
    <scope>NUCLEOTIDE SEQUENCE</scope>
    <source>
        <strain evidence="2">ChiHecec2B26-7398</strain>
    </source>
</reference>
<sequence length="207" mass="22830">MVLALQGGMAVGKTTAARWLAAHEPRVTVLLEDAAAPAAEVRRRGLDKRTFADYTEIQRIFIRHEIARWQAVQAQPCVVTDLGAEEIEFYTLHYPASIGQAWPVAQALAPELAALRRCRAARTLFLDASPAVLYARKQGDATRDRGFFAHSTAALLPAKRAWFAARPDVDFLPTDALTQEELCHAVHAWVRRCLAETTGKGASSPWN</sequence>
<dbReference type="InterPro" id="IPR038727">
    <property type="entry name" value="NadR/Ttd14_AAA_dom"/>
</dbReference>
<comment type="caution">
    <text evidence="2">The sequence shown here is derived from an EMBL/GenBank/DDBJ whole genome shotgun (WGS) entry which is preliminary data.</text>
</comment>
<gene>
    <name evidence="2" type="ORF">H9846_04060</name>
</gene>
<evidence type="ECO:0000313" key="2">
    <source>
        <dbReference type="EMBL" id="HIX94612.1"/>
    </source>
</evidence>
<dbReference type="Gene3D" id="3.40.50.300">
    <property type="entry name" value="P-loop containing nucleotide triphosphate hydrolases"/>
    <property type="match status" value="1"/>
</dbReference>
<reference evidence="2" key="1">
    <citation type="journal article" date="2021" name="PeerJ">
        <title>Extensive microbial diversity within the chicken gut microbiome revealed by metagenomics and culture.</title>
        <authorList>
            <person name="Gilroy R."/>
            <person name="Ravi A."/>
            <person name="Getino M."/>
            <person name="Pursley I."/>
            <person name="Horton D.L."/>
            <person name="Alikhan N.F."/>
            <person name="Baker D."/>
            <person name="Gharbi K."/>
            <person name="Hall N."/>
            <person name="Watson M."/>
            <person name="Adriaenssens E.M."/>
            <person name="Foster-Nyarko E."/>
            <person name="Jarju S."/>
            <person name="Secka A."/>
            <person name="Antonio M."/>
            <person name="Oren A."/>
            <person name="Chaudhuri R.R."/>
            <person name="La Ragione R."/>
            <person name="Hildebrand F."/>
            <person name="Pallen M.J."/>
        </authorList>
    </citation>
    <scope>NUCLEOTIDE SEQUENCE</scope>
    <source>
        <strain evidence="2">ChiHecec2B26-7398</strain>
    </source>
</reference>
<dbReference type="AlphaFoldDB" id="A0A9D2BV21"/>
<organism evidence="2 3">
    <name type="scientific">Candidatus Gemmiger excrementipullorum</name>
    <dbReference type="NCBI Taxonomy" id="2838610"/>
    <lineage>
        <taxon>Bacteria</taxon>
        <taxon>Bacillati</taxon>
        <taxon>Bacillota</taxon>
        <taxon>Clostridia</taxon>
        <taxon>Eubacteriales</taxon>
        <taxon>Gemmiger</taxon>
    </lineage>
</organism>
<feature type="domain" description="NadR/Ttd14 AAA" evidence="1">
    <location>
        <begin position="4"/>
        <end position="132"/>
    </location>
</feature>